<keyword evidence="1" id="KW-0812">Transmembrane</keyword>
<dbReference type="EMBL" id="WKKF01000001">
    <property type="protein sequence ID" value="MRX52663.1"/>
    <property type="molecule type" value="Genomic_DNA"/>
</dbReference>
<keyword evidence="1" id="KW-0472">Membrane</keyword>
<feature type="transmembrane region" description="Helical" evidence="1">
    <location>
        <begin position="216"/>
        <end position="234"/>
    </location>
</feature>
<dbReference type="InterPro" id="IPR007349">
    <property type="entry name" value="DUF418"/>
</dbReference>
<evidence type="ECO:0000256" key="1">
    <source>
        <dbReference type="SAM" id="Phobius"/>
    </source>
</evidence>
<accession>A0A6I2MA27</accession>
<dbReference type="PANTHER" id="PTHR30590:SF2">
    <property type="entry name" value="INNER MEMBRANE PROTEIN"/>
    <property type="match status" value="1"/>
</dbReference>
<proteinExistence type="predicted"/>
<organism evidence="3 4">
    <name type="scientific">Metabacillus idriensis</name>
    <dbReference type="NCBI Taxonomy" id="324768"/>
    <lineage>
        <taxon>Bacteria</taxon>
        <taxon>Bacillati</taxon>
        <taxon>Bacillota</taxon>
        <taxon>Bacilli</taxon>
        <taxon>Bacillales</taxon>
        <taxon>Bacillaceae</taxon>
        <taxon>Metabacillus</taxon>
    </lineage>
</organism>
<sequence length="387" mass="44405">MEPLHAIHNKDRLHSLDILRGLSLLGILLVNMKSFHEPALYKSSFVSSTAAPDRLIEQFINLFAQASFYPLFSFLFGAGSVIFYERAKKKGHSFGRYYSKRLIGLFIIGMLHAALIWHGDILTNYAIIGFIFMIFLKWSAGRLVKWALWILILPNLLITLALMAAYLGEPLSLDPEKYGSQEAIQQSLDVYSTGSFIEITQQRLTDWAYVNNAENAIFLILSILPLFMLGAAAYKRGWFHQPMIKEWKRTAIITAAVAAVFKGMPYYWDESILTQHLQLSLGGPALTLCYVSLVLMFLNKFKFRLEPIRAVGRGSLSNYLLQSIVCTLIFYSYGLGFYGEISEWTGFMLVFIIYGMQVIFSHLWFKRYGFGPAEWLLRKWIYFSPRH</sequence>
<feature type="domain" description="DUF418" evidence="2">
    <location>
        <begin position="233"/>
        <end position="383"/>
    </location>
</feature>
<dbReference type="InterPro" id="IPR052529">
    <property type="entry name" value="Bact_Transport_Assoc"/>
</dbReference>
<keyword evidence="1" id="KW-1133">Transmembrane helix</keyword>
<feature type="transmembrane region" description="Helical" evidence="1">
    <location>
        <begin position="344"/>
        <end position="365"/>
    </location>
</feature>
<keyword evidence="4" id="KW-1185">Reference proteome</keyword>
<feature type="transmembrane region" description="Helical" evidence="1">
    <location>
        <begin position="62"/>
        <end position="85"/>
    </location>
</feature>
<gene>
    <name evidence="3" type="ORF">GJU41_01650</name>
</gene>
<dbReference type="Proteomes" id="UP000441585">
    <property type="component" value="Unassembled WGS sequence"/>
</dbReference>
<protein>
    <submittedName>
        <fullName evidence="3">DUF418 domain-containing protein</fullName>
    </submittedName>
</protein>
<feature type="transmembrane region" description="Helical" evidence="1">
    <location>
        <begin position="280"/>
        <end position="298"/>
    </location>
</feature>
<feature type="transmembrane region" description="Helical" evidence="1">
    <location>
        <begin position="146"/>
        <end position="167"/>
    </location>
</feature>
<dbReference type="AlphaFoldDB" id="A0A6I2MA27"/>
<feature type="transmembrane region" description="Helical" evidence="1">
    <location>
        <begin position="97"/>
        <end position="116"/>
    </location>
</feature>
<feature type="transmembrane region" description="Helical" evidence="1">
    <location>
        <begin position="122"/>
        <end position="139"/>
    </location>
</feature>
<feature type="transmembrane region" description="Helical" evidence="1">
    <location>
        <begin position="250"/>
        <end position="268"/>
    </location>
</feature>
<evidence type="ECO:0000313" key="4">
    <source>
        <dbReference type="Proteomes" id="UP000441585"/>
    </source>
</evidence>
<evidence type="ECO:0000259" key="2">
    <source>
        <dbReference type="Pfam" id="PF04235"/>
    </source>
</evidence>
<dbReference type="Pfam" id="PF04235">
    <property type="entry name" value="DUF418"/>
    <property type="match status" value="1"/>
</dbReference>
<name>A0A6I2MA27_9BACI</name>
<feature type="transmembrane region" description="Helical" evidence="1">
    <location>
        <begin position="319"/>
        <end position="338"/>
    </location>
</feature>
<dbReference type="PANTHER" id="PTHR30590">
    <property type="entry name" value="INNER MEMBRANE PROTEIN"/>
    <property type="match status" value="1"/>
</dbReference>
<comment type="caution">
    <text evidence="3">The sequence shown here is derived from an EMBL/GenBank/DDBJ whole genome shotgun (WGS) entry which is preliminary data.</text>
</comment>
<dbReference type="RefSeq" id="WP_154317884.1">
    <property type="nucleotide sequence ID" value="NZ_CAJGAA010000001.1"/>
</dbReference>
<evidence type="ECO:0000313" key="3">
    <source>
        <dbReference type="EMBL" id="MRX52663.1"/>
    </source>
</evidence>
<reference evidence="3 4" key="1">
    <citation type="submission" date="2019-11" db="EMBL/GenBank/DDBJ databases">
        <title>Bacillus idriensis genome.</title>
        <authorList>
            <person name="Konopka E.N."/>
            <person name="Newman J.D."/>
        </authorList>
    </citation>
    <scope>NUCLEOTIDE SEQUENCE [LARGE SCALE GENOMIC DNA]</scope>
    <source>
        <strain evidence="3 4">DSM 19097</strain>
    </source>
</reference>